<feature type="transmembrane region" description="Helical" evidence="1">
    <location>
        <begin position="7"/>
        <end position="24"/>
    </location>
</feature>
<dbReference type="GO" id="GO:0009636">
    <property type="term" value="P:response to toxic substance"/>
    <property type="evidence" value="ECO:0007669"/>
    <property type="project" value="TreeGrafter"/>
</dbReference>
<dbReference type="RefSeq" id="WP_129015737.1">
    <property type="nucleotide sequence ID" value="NZ_SDDZ01000001.1"/>
</dbReference>
<dbReference type="AlphaFoldDB" id="A0A4Q0XNY1"/>
<feature type="domain" description="DUF1648" evidence="2">
    <location>
        <begin position="12"/>
        <end position="57"/>
    </location>
</feature>
<feature type="transmembrane region" description="Helical" evidence="1">
    <location>
        <begin position="50"/>
        <end position="68"/>
    </location>
</feature>
<dbReference type="PANTHER" id="PTHR37810">
    <property type="entry name" value="IMMUNITY PROTEIN SDPI"/>
    <property type="match status" value="1"/>
</dbReference>
<keyword evidence="1" id="KW-0472">Membrane</keyword>
<dbReference type="Pfam" id="PF07853">
    <property type="entry name" value="DUF1648"/>
    <property type="match status" value="1"/>
</dbReference>
<dbReference type="InterPro" id="IPR018038">
    <property type="entry name" value="Ribosomal_uL30_CS"/>
</dbReference>
<organism evidence="3 4">
    <name type="scientific">Gelidibacter gilvus</name>
    <dbReference type="NCBI Taxonomy" id="59602"/>
    <lineage>
        <taxon>Bacteria</taxon>
        <taxon>Pseudomonadati</taxon>
        <taxon>Bacteroidota</taxon>
        <taxon>Flavobacteriia</taxon>
        <taxon>Flavobacteriales</taxon>
        <taxon>Flavobacteriaceae</taxon>
        <taxon>Gelidibacter</taxon>
    </lineage>
</organism>
<evidence type="ECO:0000313" key="3">
    <source>
        <dbReference type="EMBL" id="RXJ52603.1"/>
    </source>
</evidence>
<evidence type="ECO:0000256" key="1">
    <source>
        <dbReference type="SAM" id="Phobius"/>
    </source>
</evidence>
<gene>
    <name evidence="3" type="ORF">ESZ48_02610</name>
</gene>
<feature type="transmembrane region" description="Helical" evidence="1">
    <location>
        <begin position="186"/>
        <end position="206"/>
    </location>
</feature>
<dbReference type="OrthoDB" id="9808690at2"/>
<keyword evidence="1" id="KW-0812">Transmembrane</keyword>
<dbReference type="EMBL" id="SDDZ01000001">
    <property type="protein sequence ID" value="RXJ52603.1"/>
    <property type="molecule type" value="Genomic_DNA"/>
</dbReference>
<keyword evidence="1" id="KW-1133">Transmembrane helix</keyword>
<dbReference type="Proteomes" id="UP000289792">
    <property type="component" value="Unassembled WGS sequence"/>
</dbReference>
<sequence length="220" mass="25657">MKLKKELPIIAIVLLPFIYLAYIWNQLPEKVPVHWNSLGEIDRYGEKIELLLIPILLPLLVYVIFLIVPRIDPKNKLHQMGNKLQTIKTLMVVLMSVLALFILYSAKNQSFDNPNYMILLIGVLYIILGNYFKTIKPNYFIGIRTPWTLENETVWKDTHRLGGKMWFIGGIIVVLSSLMLDHKQNFTLFLITTTILALVPVVYSYIRFRKEKKKNVEQVL</sequence>
<feature type="transmembrane region" description="Helical" evidence="1">
    <location>
        <begin position="89"/>
        <end position="107"/>
    </location>
</feature>
<reference evidence="3 4" key="1">
    <citation type="submission" date="2019-01" db="EMBL/GenBank/DDBJ databases">
        <title>Genome sequence of the Antarctic species Gelidibacter gilvus ACAM 158(T).</title>
        <authorList>
            <person name="Bowman J.P."/>
        </authorList>
    </citation>
    <scope>NUCLEOTIDE SEQUENCE [LARGE SCALE GENOMIC DNA]</scope>
    <source>
        <strain evidence="3 4">IC158</strain>
    </source>
</reference>
<evidence type="ECO:0000313" key="4">
    <source>
        <dbReference type="Proteomes" id="UP000289792"/>
    </source>
</evidence>
<keyword evidence="4" id="KW-1185">Reference proteome</keyword>
<dbReference type="Pfam" id="PF13630">
    <property type="entry name" value="SdpI"/>
    <property type="match status" value="1"/>
</dbReference>
<dbReference type="PANTHER" id="PTHR37810:SF5">
    <property type="entry name" value="IMMUNITY PROTEIN SDPI"/>
    <property type="match status" value="1"/>
</dbReference>
<accession>A0A4Q0XNY1</accession>
<protein>
    <submittedName>
        <fullName evidence="3">DUF1648 domain-containing protein</fullName>
    </submittedName>
</protein>
<feature type="transmembrane region" description="Helical" evidence="1">
    <location>
        <begin position="161"/>
        <end position="180"/>
    </location>
</feature>
<dbReference type="PIRSF" id="PIRSF038959">
    <property type="entry name" value="SdpI"/>
    <property type="match status" value="1"/>
</dbReference>
<name>A0A4Q0XNY1_9FLAO</name>
<feature type="transmembrane region" description="Helical" evidence="1">
    <location>
        <begin position="113"/>
        <end position="132"/>
    </location>
</feature>
<proteinExistence type="predicted"/>
<dbReference type="PROSITE" id="PS00634">
    <property type="entry name" value="RIBOSOMAL_L30"/>
    <property type="match status" value="1"/>
</dbReference>
<comment type="caution">
    <text evidence="3">The sequence shown here is derived from an EMBL/GenBank/DDBJ whole genome shotgun (WGS) entry which is preliminary data.</text>
</comment>
<evidence type="ECO:0000259" key="2">
    <source>
        <dbReference type="Pfam" id="PF07853"/>
    </source>
</evidence>
<dbReference type="InterPro" id="IPR026272">
    <property type="entry name" value="SdpI"/>
</dbReference>
<dbReference type="InterPro" id="IPR012867">
    <property type="entry name" value="DUF1648"/>
</dbReference>
<dbReference type="InterPro" id="IPR025962">
    <property type="entry name" value="SdpI/YhfL"/>
</dbReference>